<evidence type="ECO:0000313" key="10">
    <source>
        <dbReference type="EMBL" id="VVC04089.1"/>
    </source>
</evidence>
<dbReference type="HAMAP" id="MF_01930">
    <property type="entry name" value="PurN"/>
    <property type="match status" value="1"/>
</dbReference>
<dbReference type="InterPro" id="IPR004607">
    <property type="entry name" value="GART"/>
</dbReference>
<evidence type="ECO:0000256" key="1">
    <source>
        <dbReference type="ARBA" id="ARBA00005054"/>
    </source>
</evidence>
<evidence type="ECO:0000256" key="4">
    <source>
        <dbReference type="ARBA" id="ARBA00022755"/>
    </source>
</evidence>
<comment type="pathway">
    <text evidence="1">Purine metabolism; IMP biosynthesis via de novo pathway; N(2)-formyl-N(1)-(5-phospho-D-ribosyl)glycinamide from N(1)-(5-phospho-D-ribosyl)glycinamide (10-formyl THF route): step 1/1.</text>
</comment>
<comment type="similarity">
    <text evidence="5">Belongs to the GART family.</text>
</comment>
<dbReference type="InterPro" id="IPR002376">
    <property type="entry name" value="Formyl_transf_N"/>
</dbReference>
<evidence type="ECO:0000256" key="6">
    <source>
        <dbReference type="ARBA" id="ARBA00041324"/>
    </source>
</evidence>
<dbReference type="InterPro" id="IPR001555">
    <property type="entry name" value="GART_AS"/>
</dbReference>
<evidence type="ECO:0000256" key="3">
    <source>
        <dbReference type="ARBA" id="ARBA00022679"/>
    </source>
</evidence>
<dbReference type="GO" id="GO:0006189">
    <property type="term" value="P:'de novo' IMP biosynthetic process"/>
    <property type="evidence" value="ECO:0007669"/>
    <property type="project" value="UniProtKB-UniPathway"/>
</dbReference>
<accession>A0A5E4LRN5</accession>
<gene>
    <name evidence="10" type="primary">purN</name>
    <name evidence="10" type="ORF">LFW2832_00724</name>
</gene>
<dbReference type="GO" id="GO:0005829">
    <property type="term" value="C:cytosol"/>
    <property type="evidence" value="ECO:0007669"/>
    <property type="project" value="TreeGrafter"/>
</dbReference>
<dbReference type="EC" id="2.1.2.2" evidence="2"/>
<dbReference type="InterPro" id="IPR036477">
    <property type="entry name" value="Formyl_transf_N_sf"/>
</dbReference>
<dbReference type="Proteomes" id="UP000789941">
    <property type="component" value="Unassembled WGS sequence"/>
</dbReference>
<dbReference type="NCBIfam" id="TIGR00639">
    <property type="entry name" value="PurN"/>
    <property type="match status" value="1"/>
</dbReference>
<dbReference type="AlphaFoldDB" id="A0A5E4LRN5"/>
<evidence type="ECO:0000313" key="11">
    <source>
        <dbReference type="Proteomes" id="UP000789941"/>
    </source>
</evidence>
<sequence>MAIKIAILASGRGSNFLAILNEINAGRCNAEIKVLITNNPEAPAIEIAKKNSIPVEFIDRTKFKKREEMDDYIKLLLDKYKTELVVLAGYMLILKGKSLLEAYRNRIINIHPALLPAFKGEDAQKQAFDAGVKISGVTIHFVDETLDGGPIIYQEAVDISDCNSAEETAAKILKVEHKAYAKVVDSFSKGAYVLKGRRTQFINFPIKK</sequence>
<dbReference type="CDD" id="cd08645">
    <property type="entry name" value="FMT_core_GART"/>
    <property type="match status" value="1"/>
</dbReference>
<dbReference type="SUPFAM" id="SSF53328">
    <property type="entry name" value="Formyltransferase"/>
    <property type="match status" value="1"/>
</dbReference>
<comment type="catalytic activity">
    <reaction evidence="8">
        <text>N(1)-(5-phospho-beta-D-ribosyl)glycinamide + (6R)-10-formyltetrahydrofolate = N(2)-formyl-N(1)-(5-phospho-beta-D-ribosyl)glycinamide + (6S)-5,6,7,8-tetrahydrofolate + H(+)</text>
        <dbReference type="Rhea" id="RHEA:15053"/>
        <dbReference type="ChEBI" id="CHEBI:15378"/>
        <dbReference type="ChEBI" id="CHEBI:57453"/>
        <dbReference type="ChEBI" id="CHEBI:143788"/>
        <dbReference type="ChEBI" id="CHEBI:147286"/>
        <dbReference type="ChEBI" id="CHEBI:195366"/>
        <dbReference type="EC" id="2.1.2.2"/>
    </reaction>
</comment>
<keyword evidence="3 10" id="KW-0808">Transferase</keyword>
<dbReference type="GO" id="GO:0004644">
    <property type="term" value="F:phosphoribosylglycinamide formyltransferase activity"/>
    <property type="evidence" value="ECO:0007669"/>
    <property type="project" value="UniProtKB-EC"/>
</dbReference>
<organism evidence="10 11">
    <name type="scientific">Candidatus Bilamarchaeum dharawalense</name>
    <dbReference type="NCBI Taxonomy" id="2885759"/>
    <lineage>
        <taxon>Archaea</taxon>
        <taxon>Candidatus Micrarchaeota</taxon>
        <taxon>Candidatus Micrarchaeia</taxon>
        <taxon>Candidatus Anstonellales</taxon>
        <taxon>Candidatus Bilamarchaeaceae</taxon>
        <taxon>Candidatus Bilamarchaeum</taxon>
    </lineage>
</organism>
<dbReference type="PROSITE" id="PS00373">
    <property type="entry name" value="GART"/>
    <property type="match status" value="1"/>
</dbReference>
<evidence type="ECO:0000256" key="7">
    <source>
        <dbReference type="ARBA" id="ARBA00041682"/>
    </source>
</evidence>
<dbReference type="Pfam" id="PF00551">
    <property type="entry name" value="Formyl_trans_N"/>
    <property type="match status" value="1"/>
</dbReference>
<name>A0A5E4LRN5_9ARCH</name>
<reference evidence="10 11" key="1">
    <citation type="submission" date="2019-08" db="EMBL/GenBank/DDBJ databases">
        <authorList>
            <person name="Vazquez-Campos X."/>
        </authorList>
    </citation>
    <scope>NUCLEOTIDE SEQUENCE [LARGE SCALE GENOMIC DNA]</scope>
    <source>
        <strain evidence="10">LFW-283_2</strain>
    </source>
</reference>
<evidence type="ECO:0000256" key="5">
    <source>
        <dbReference type="ARBA" id="ARBA00038440"/>
    </source>
</evidence>
<feature type="domain" description="Formyl transferase N-terminal" evidence="9">
    <location>
        <begin position="4"/>
        <end position="184"/>
    </location>
</feature>
<proteinExistence type="inferred from homology"/>
<evidence type="ECO:0000259" key="9">
    <source>
        <dbReference type="Pfam" id="PF00551"/>
    </source>
</evidence>
<dbReference type="Gene3D" id="3.40.50.170">
    <property type="entry name" value="Formyl transferase, N-terminal domain"/>
    <property type="match status" value="1"/>
</dbReference>
<protein>
    <recommendedName>
        <fullName evidence="2">phosphoribosylglycinamide formyltransferase 1</fullName>
        <ecNumber evidence="2">2.1.2.2</ecNumber>
    </recommendedName>
    <alternativeName>
        <fullName evidence="7">5'-phosphoribosylglycinamide transformylase</fullName>
    </alternativeName>
    <alternativeName>
        <fullName evidence="6">GAR transformylase</fullName>
    </alternativeName>
</protein>
<dbReference type="PANTHER" id="PTHR43369:SF2">
    <property type="entry name" value="PHOSPHORIBOSYLGLYCINAMIDE FORMYLTRANSFERASE"/>
    <property type="match status" value="1"/>
</dbReference>
<dbReference type="EMBL" id="CABMJJ010000009">
    <property type="protein sequence ID" value="VVC04089.1"/>
    <property type="molecule type" value="Genomic_DNA"/>
</dbReference>
<evidence type="ECO:0000256" key="8">
    <source>
        <dbReference type="ARBA" id="ARBA00047664"/>
    </source>
</evidence>
<keyword evidence="4" id="KW-0658">Purine biosynthesis</keyword>
<comment type="caution">
    <text evidence="10">The sequence shown here is derived from an EMBL/GenBank/DDBJ whole genome shotgun (WGS) entry which is preliminary data.</text>
</comment>
<dbReference type="PANTHER" id="PTHR43369">
    <property type="entry name" value="PHOSPHORIBOSYLGLYCINAMIDE FORMYLTRANSFERASE"/>
    <property type="match status" value="1"/>
</dbReference>
<evidence type="ECO:0000256" key="2">
    <source>
        <dbReference type="ARBA" id="ARBA00012254"/>
    </source>
</evidence>
<dbReference type="UniPathway" id="UPA00074">
    <property type="reaction ID" value="UER00126"/>
</dbReference>